<feature type="compositionally biased region" description="Polar residues" evidence="1">
    <location>
        <begin position="206"/>
        <end position="229"/>
    </location>
</feature>
<evidence type="ECO:0000313" key="3">
    <source>
        <dbReference type="Proteomes" id="UP000001056"/>
    </source>
</evidence>
<dbReference type="EMBL" id="CH408033">
    <property type="protein sequence ID" value="EAQ85676.1"/>
    <property type="molecule type" value="Genomic_DNA"/>
</dbReference>
<dbReference type="RefSeq" id="XP_001224585.1">
    <property type="nucleotide sequence ID" value="XM_001224584.1"/>
</dbReference>
<dbReference type="Proteomes" id="UP000001056">
    <property type="component" value="Unassembled WGS sequence"/>
</dbReference>
<reference evidence="3" key="1">
    <citation type="journal article" date="2015" name="Genome Announc.">
        <title>Draft genome sequence of the cellulolytic fungus Chaetomium globosum.</title>
        <authorList>
            <person name="Cuomo C.A."/>
            <person name="Untereiner W.A."/>
            <person name="Ma L.-J."/>
            <person name="Grabherr M."/>
            <person name="Birren B.W."/>
        </authorList>
    </citation>
    <scope>NUCLEOTIDE SEQUENCE [LARGE SCALE GENOMIC DNA]</scope>
    <source>
        <strain evidence="3">ATCC 6205 / CBS 148.51 / DSM 1962 / NBRC 6347 / NRRL 1970</strain>
    </source>
</reference>
<dbReference type="AlphaFoldDB" id="Q2GYM5"/>
<accession>Q2GYM5</accession>
<dbReference type="InParanoid" id="Q2GYM5"/>
<organism evidence="2 3">
    <name type="scientific">Chaetomium globosum (strain ATCC 6205 / CBS 148.51 / DSM 1962 / NBRC 6347 / NRRL 1970)</name>
    <name type="common">Soil fungus</name>
    <dbReference type="NCBI Taxonomy" id="306901"/>
    <lineage>
        <taxon>Eukaryota</taxon>
        <taxon>Fungi</taxon>
        <taxon>Dikarya</taxon>
        <taxon>Ascomycota</taxon>
        <taxon>Pezizomycotina</taxon>
        <taxon>Sordariomycetes</taxon>
        <taxon>Sordariomycetidae</taxon>
        <taxon>Sordariales</taxon>
        <taxon>Chaetomiaceae</taxon>
        <taxon>Chaetomium</taxon>
    </lineage>
</organism>
<proteinExistence type="predicted"/>
<sequence>MGDAGRVDPDVVVAEEAAEVVDGGWVWAVAPGVLGDVEETHSARFEAEEKRFFRGTCWAHPPPRIARRAPSRVRVRGSTSPTTDICHTQIKSSNSSTPATPRRLPTARASNPLSQAQPTPQRRKRTQPRPPKGTAPHLKPSIRRRLSQVELVKSPEVDRGFERLKIKAAQRPSLLTAPKATKRGRVSEVAPEAAPPRKQASKRNAVLSTTSQSSEQVQAGSAAQTQAVQDPSPPMTRTRSGRAVKPSAKLRGAAQEV</sequence>
<name>Q2GYM5_CHAGB</name>
<evidence type="ECO:0000256" key="1">
    <source>
        <dbReference type="SAM" id="MobiDB-lite"/>
    </source>
</evidence>
<dbReference type="HOGENOM" id="CLU_1081830_0_0_1"/>
<gene>
    <name evidence="2" type="ORF">CHGG_06929</name>
</gene>
<dbReference type="VEuPathDB" id="FungiDB:CHGG_06929"/>
<feature type="compositionally biased region" description="Polar residues" evidence="1">
    <location>
        <begin position="77"/>
        <end position="99"/>
    </location>
</feature>
<feature type="region of interest" description="Disordered" evidence="1">
    <location>
        <begin position="69"/>
        <end position="257"/>
    </location>
</feature>
<protein>
    <submittedName>
        <fullName evidence="2">Uncharacterized protein</fullName>
    </submittedName>
</protein>
<keyword evidence="3" id="KW-1185">Reference proteome</keyword>
<feature type="compositionally biased region" description="Basic and acidic residues" evidence="1">
    <location>
        <begin position="153"/>
        <end position="165"/>
    </location>
</feature>
<evidence type="ECO:0000313" key="2">
    <source>
        <dbReference type="EMBL" id="EAQ85676.1"/>
    </source>
</evidence>
<dbReference type="GeneID" id="4393983"/>